<feature type="binding site" evidence="2">
    <location>
        <position position="343"/>
    </location>
    <ligand>
        <name>L-tryptophan</name>
        <dbReference type="ChEBI" id="CHEBI:57912"/>
    </ligand>
</feature>
<keyword evidence="2" id="KW-0547">Nucleotide-binding</keyword>
<dbReference type="SUPFAM" id="SSF51905">
    <property type="entry name" value="FAD/NAD(P)-binding domain"/>
    <property type="match status" value="1"/>
</dbReference>
<evidence type="ECO:0000256" key="2">
    <source>
        <dbReference type="PIRSR" id="PIRSR011396-2"/>
    </source>
</evidence>
<protein>
    <submittedName>
        <fullName evidence="3">Tryptophan halogenase</fullName>
    </submittedName>
</protein>
<dbReference type="EMBL" id="CP009571">
    <property type="protein sequence ID" value="AIT07862.1"/>
    <property type="molecule type" value="Genomic_DNA"/>
</dbReference>
<dbReference type="Proteomes" id="UP000033200">
    <property type="component" value="Chromosome"/>
</dbReference>
<feature type="binding site" evidence="2">
    <location>
        <position position="79"/>
    </location>
    <ligand>
        <name>7-chloro-L-tryptophan</name>
        <dbReference type="ChEBI" id="CHEBI:58713"/>
    </ligand>
</feature>
<feature type="active site" evidence="1">
    <location>
        <position position="79"/>
    </location>
</feature>
<organism evidence="3 4">
    <name type="scientific">Sphingomonas taxi</name>
    <dbReference type="NCBI Taxonomy" id="1549858"/>
    <lineage>
        <taxon>Bacteria</taxon>
        <taxon>Pseudomonadati</taxon>
        <taxon>Pseudomonadota</taxon>
        <taxon>Alphaproteobacteria</taxon>
        <taxon>Sphingomonadales</taxon>
        <taxon>Sphingomonadaceae</taxon>
        <taxon>Sphingomonas</taxon>
    </lineage>
</organism>
<reference evidence="3 4" key="1">
    <citation type="submission" date="2014-09" db="EMBL/GenBank/DDBJ databases">
        <title>Using Illumina technology Improving SMRT sequencing Genome Assembly by RASTools.</title>
        <authorList>
            <person name="Zhou Y."/>
            <person name="Ma T."/>
            <person name="Liu T."/>
        </authorList>
    </citation>
    <scope>NUCLEOTIDE SEQUENCE [LARGE SCALE GENOMIC DNA]</scope>
    <source>
        <strain evidence="3 4">ATCC 55669</strain>
    </source>
</reference>
<dbReference type="eggNOG" id="COG0665">
    <property type="taxonomic scope" value="Bacteria"/>
</dbReference>
<dbReference type="InterPro" id="IPR033856">
    <property type="entry name" value="Trp_halogen"/>
</dbReference>
<dbReference type="PANTHER" id="PTHR43747:SF4">
    <property type="entry name" value="FLAVIN-DEPENDENT TRYPTOPHAN HALOGENASE"/>
    <property type="match status" value="1"/>
</dbReference>
<evidence type="ECO:0000313" key="3">
    <source>
        <dbReference type="EMBL" id="AIT07862.1"/>
    </source>
</evidence>
<sequence>MESRRIRRVVILGGGTAGWMTAGALSHSFGAAVTVTLLESEEIGTVGVGEATIPTIHWFNSLVGLDEADFLRATKATFKLGIAFVDWRAPGHRYFHPFGHYGAALPGVAFHHRWLKAATNGLALPLGALSLAERLADENRFARPSGDARSILSSLGYAYHFDAGLYAAYLRRVSETRGVTRVEGRLNTVERHPDTGFVSALTTSRGERLEGDLFIDCSGFRALLIDDVVGEPFEDWSHWLPCDRAVAVPCARVAPTTPYTRSTARAAGWQWRIPLQHRIGNGYVYASDQCSDDAAIATLLANLDGEPLAEPRLLRFKAGMRRRPWRDNVVAIGLSSGFLEPLESTSIHLIQSGIAKLLTLFPDRDCDPALASRFNTTFARDMDGIKDFLILHYHATGREEPLWRHCRAMSLPDGLRERIAQYRRSGRLILDPDELFREASWLAVLDGQGIKAQGYNPLADAIDPAANRAQVQQIADVIARAVPTLPMHDAVLAQMIGTPS</sequence>
<keyword evidence="2" id="KW-0285">Flavoprotein</keyword>
<dbReference type="Gene3D" id="3.50.50.60">
    <property type="entry name" value="FAD/NAD(P)-binding domain"/>
    <property type="match status" value="1"/>
</dbReference>
<feature type="binding site" evidence="2">
    <location>
        <position position="347"/>
    </location>
    <ligand>
        <name>FAD</name>
        <dbReference type="ChEBI" id="CHEBI:57692"/>
    </ligand>
</feature>
<dbReference type="KEGG" id="stax:MC45_17590"/>
<dbReference type="RefSeq" id="WP_038665988.1">
    <property type="nucleotide sequence ID" value="NZ_CP009571.1"/>
</dbReference>
<dbReference type="Pfam" id="PF04820">
    <property type="entry name" value="Trp_halogenase"/>
    <property type="match status" value="1"/>
</dbReference>
<dbReference type="STRING" id="1549858.MC45_17590"/>
<dbReference type="PIRSF" id="PIRSF011396">
    <property type="entry name" value="Trp_halogenase"/>
    <property type="match status" value="1"/>
</dbReference>
<accession>A0A097EJX4</accession>
<dbReference type="InterPro" id="IPR006905">
    <property type="entry name" value="Flavin_halogenase"/>
</dbReference>
<dbReference type="GO" id="GO:0000166">
    <property type="term" value="F:nucleotide binding"/>
    <property type="evidence" value="ECO:0007669"/>
    <property type="project" value="UniProtKB-KW"/>
</dbReference>
<proteinExistence type="predicted"/>
<evidence type="ECO:0000313" key="4">
    <source>
        <dbReference type="Proteomes" id="UP000033200"/>
    </source>
</evidence>
<dbReference type="AlphaFoldDB" id="A0A097EJX4"/>
<dbReference type="InterPro" id="IPR036188">
    <property type="entry name" value="FAD/NAD-bd_sf"/>
</dbReference>
<dbReference type="GO" id="GO:0004497">
    <property type="term" value="F:monooxygenase activity"/>
    <property type="evidence" value="ECO:0007669"/>
    <property type="project" value="InterPro"/>
</dbReference>
<keyword evidence="2" id="KW-0274">FAD</keyword>
<gene>
    <name evidence="3" type="ORF">MC45_17590</name>
</gene>
<feature type="binding site" evidence="2">
    <location>
        <position position="334"/>
    </location>
    <ligand>
        <name>FAD</name>
        <dbReference type="ChEBI" id="CHEBI:57692"/>
    </ligand>
</feature>
<name>A0A097EJX4_9SPHN</name>
<dbReference type="HOGENOM" id="CLU_022247_1_0_5"/>
<dbReference type="InterPro" id="IPR050816">
    <property type="entry name" value="Flavin-dep_Halogenase_NPB"/>
</dbReference>
<keyword evidence="4" id="KW-1185">Reference proteome</keyword>
<dbReference type="PANTHER" id="PTHR43747">
    <property type="entry name" value="FAD-BINDING PROTEIN"/>
    <property type="match status" value="1"/>
</dbReference>
<evidence type="ECO:0000256" key="1">
    <source>
        <dbReference type="PIRSR" id="PIRSR011396-1"/>
    </source>
</evidence>
<feature type="binding site" evidence="2">
    <location>
        <begin position="14"/>
        <end position="17"/>
    </location>
    <ligand>
        <name>FAD</name>
        <dbReference type="ChEBI" id="CHEBI:57692"/>
    </ligand>
</feature>